<dbReference type="GO" id="GO:0016020">
    <property type="term" value="C:membrane"/>
    <property type="evidence" value="ECO:0007669"/>
    <property type="project" value="UniProtKB-SubCell"/>
</dbReference>
<dbReference type="InterPro" id="IPR007751">
    <property type="entry name" value="DUF676_lipase-like"/>
</dbReference>
<dbReference type="SUPFAM" id="SSF53474">
    <property type="entry name" value="alpha/beta-Hydrolases"/>
    <property type="match status" value="1"/>
</dbReference>
<keyword evidence="6" id="KW-0496">Mitochondrion</keyword>
<sequence>MLTAIYIVVVKEAPGPLTPQASKRKGKQKRAPTAVVSGVMPDWASPGHRGDNLQTAHRISKNFLKVLVSPEDPDVDIIAVHGLNPTNAEFHAEATWTVEDKLWLRDFLPPQLPSARVLLFGYNANVAFETSIAGVREQAINLLNRIASKREEAEEKPIVFVAHSLGGIVVKRALVEAKLDDSYKSIREATYGIAFFEVYFETRRARLWRL</sequence>
<evidence type="ECO:0000256" key="4">
    <source>
        <dbReference type="ARBA" id="ARBA00007920"/>
    </source>
</evidence>
<evidence type="ECO:0000256" key="3">
    <source>
        <dbReference type="ARBA" id="ARBA00004370"/>
    </source>
</evidence>
<evidence type="ECO:0000256" key="6">
    <source>
        <dbReference type="ARBA" id="ARBA00023128"/>
    </source>
</evidence>
<dbReference type="PANTHER" id="PTHR48182:SF2">
    <property type="entry name" value="PROTEIN SERAC1"/>
    <property type="match status" value="1"/>
</dbReference>
<keyword evidence="7" id="KW-0472">Membrane</keyword>
<dbReference type="EMBL" id="FWEW01003716">
    <property type="protein sequence ID" value="SLM40430.1"/>
    <property type="molecule type" value="Genomic_DNA"/>
</dbReference>
<dbReference type="Gene3D" id="3.40.50.1820">
    <property type="entry name" value="alpha/beta hydrolase"/>
    <property type="match status" value="1"/>
</dbReference>
<protein>
    <recommendedName>
        <fullName evidence="8">DUF676 domain-containing protein</fullName>
    </recommendedName>
</protein>
<evidence type="ECO:0000313" key="10">
    <source>
        <dbReference type="Proteomes" id="UP000192927"/>
    </source>
</evidence>
<evidence type="ECO:0000256" key="1">
    <source>
        <dbReference type="ARBA" id="ARBA00004173"/>
    </source>
</evidence>
<feature type="domain" description="DUF676" evidence="8">
    <location>
        <begin position="77"/>
        <end position="180"/>
    </location>
</feature>
<dbReference type="InterPro" id="IPR029058">
    <property type="entry name" value="AB_hydrolase_fold"/>
</dbReference>
<proteinExistence type="inferred from homology"/>
<dbReference type="GO" id="GO:0005739">
    <property type="term" value="C:mitochondrion"/>
    <property type="evidence" value="ECO:0007669"/>
    <property type="project" value="UniProtKB-SubCell"/>
</dbReference>
<evidence type="ECO:0000256" key="7">
    <source>
        <dbReference type="ARBA" id="ARBA00023136"/>
    </source>
</evidence>
<dbReference type="AlphaFoldDB" id="A0A1W5DBR9"/>
<organism evidence="9 10">
    <name type="scientific">Lasallia pustulata</name>
    <dbReference type="NCBI Taxonomy" id="136370"/>
    <lineage>
        <taxon>Eukaryota</taxon>
        <taxon>Fungi</taxon>
        <taxon>Dikarya</taxon>
        <taxon>Ascomycota</taxon>
        <taxon>Pezizomycotina</taxon>
        <taxon>Lecanoromycetes</taxon>
        <taxon>OSLEUM clade</taxon>
        <taxon>Umbilicariomycetidae</taxon>
        <taxon>Umbilicariales</taxon>
        <taxon>Umbilicariaceae</taxon>
        <taxon>Lasallia</taxon>
    </lineage>
</organism>
<dbReference type="Pfam" id="PF05057">
    <property type="entry name" value="DUF676"/>
    <property type="match status" value="1"/>
</dbReference>
<keyword evidence="5" id="KW-0256">Endoplasmic reticulum</keyword>
<comment type="similarity">
    <text evidence="4">Belongs to the putative lipase ROG1 family.</text>
</comment>
<comment type="subcellular location">
    <subcellularLocation>
        <location evidence="2">Endoplasmic reticulum</location>
    </subcellularLocation>
    <subcellularLocation>
        <location evidence="3">Membrane</location>
    </subcellularLocation>
    <subcellularLocation>
        <location evidence="1">Mitochondrion</location>
    </subcellularLocation>
</comment>
<keyword evidence="10" id="KW-1185">Reference proteome</keyword>
<evidence type="ECO:0000259" key="8">
    <source>
        <dbReference type="Pfam" id="PF05057"/>
    </source>
</evidence>
<dbReference type="GO" id="GO:0005783">
    <property type="term" value="C:endoplasmic reticulum"/>
    <property type="evidence" value="ECO:0007669"/>
    <property type="project" value="UniProtKB-SubCell"/>
</dbReference>
<reference evidence="10" key="1">
    <citation type="submission" date="2017-03" db="EMBL/GenBank/DDBJ databases">
        <authorList>
            <person name="Sharma R."/>
            <person name="Thines M."/>
        </authorList>
    </citation>
    <scope>NUCLEOTIDE SEQUENCE [LARGE SCALE GENOMIC DNA]</scope>
</reference>
<evidence type="ECO:0000256" key="2">
    <source>
        <dbReference type="ARBA" id="ARBA00004240"/>
    </source>
</evidence>
<evidence type="ECO:0000256" key="5">
    <source>
        <dbReference type="ARBA" id="ARBA00022824"/>
    </source>
</evidence>
<evidence type="ECO:0000313" key="9">
    <source>
        <dbReference type="EMBL" id="SLM40430.1"/>
    </source>
</evidence>
<accession>A0A1W5DBR9</accession>
<name>A0A1W5DBR9_9LECA</name>
<dbReference type="Proteomes" id="UP000192927">
    <property type="component" value="Unassembled WGS sequence"/>
</dbReference>
<dbReference type="InterPro" id="IPR052374">
    <property type="entry name" value="SERAC1"/>
</dbReference>
<dbReference type="PANTHER" id="PTHR48182">
    <property type="entry name" value="PROTEIN SERAC1"/>
    <property type="match status" value="1"/>
</dbReference>